<keyword evidence="11" id="KW-0106">Calcium</keyword>
<organism evidence="17 18">
    <name type="scientific">Penicillium canariense</name>
    <dbReference type="NCBI Taxonomy" id="189055"/>
    <lineage>
        <taxon>Eukaryota</taxon>
        <taxon>Fungi</taxon>
        <taxon>Dikarya</taxon>
        <taxon>Ascomycota</taxon>
        <taxon>Pezizomycotina</taxon>
        <taxon>Eurotiomycetes</taxon>
        <taxon>Eurotiomycetidae</taxon>
        <taxon>Eurotiales</taxon>
        <taxon>Aspergillaceae</taxon>
        <taxon>Penicillium</taxon>
    </lineage>
</organism>
<evidence type="ECO:0000256" key="9">
    <source>
        <dbReference type="ARBA" id="ARBA00022759"/>
    </source>
</evidence>
<evidence type="ECO:0000256" key="3">
    <source>
        <dbReference type="ARBA" id="ARBA00005435"/>
    </source>
</evidence>
<evidence type="ECO:0000256" key="13">
    <source>
        <dbReference type="ARBA" id="ARBA00023128"/>
    </source>
</evidence>
<reference evidence="17" key="1">
    <citation type="submission" date="2022-11" db="EMBL/GenBank/DDBJ databases">
        <authorList>
            <person name="Petersen C."/>
        </authorList>
    </citation>
    <scope>NUCLEOTIDE SEQUENCE</scope>
    <source>
        <strain evidence="17">IBT 26290</strain>
    </source>
</reference>
<dbReference type="GO" id="GO:0016020">
    <property type="term" value="C:membrane"/>
    <property type="evidence" value="ECO:0007669"/>
    <property type="project" value="UniProtKB-SubCell"/>
</dbReference>
<dbReference type="PROSITE" id="PS50830">
    <property type="entry name" value="TNASE_3"/>
    <property type="match status" value="1"/>
</dbReference>
<evidence type="ECO:0000256" key="5">
    <source>
        <dbReference type="ARBA" id="ARBA00014651"/>
    </source>
</evidence>
<evidence type="ECO:0000256" key="15">
    <source>
        <dbReference type="SAM" id="MobiDB-lite"/>
    </source>
</evidence>
<dbReference type="EMBL" id="JAPQKN010000006">
    <property type="protein sequence ID" value="KAJ5156995.1"/>
    <property type="molecule type" value="Genomic_DNA"/>
</dbReference>
<dbReference type="Pfam" id="PF00565">
    <property type="entry name" value="SNase"/>
    <property type="match status" value="1"/>
</dbReference>
<keyword evidence="14" id="KW-0472">Membrane</keyword>
<evidence type="ECO:0000256" key="11">
    <source>
        <dbReference type="ARBA" id="ARBA00022837"/>
    </source>
</evidence>
<keyword evidence="13" id="KW-0496">Mitochondrion</keyword>
<comment type="similarity">
    <text evidence="3">Belongs to the LCL3 family.</text>
</comment>
<keyword evidence="12" id="KW-1133">Transmembrane helix</keyword>
<comment type="caution">
    <text evidence="17">The sequence shown here is derived from an EMBL/GenBank/DDBJ whole genome shotgun (WGS) entry which is preliminary data.</text>
</comment>
<keyword evidence="7" id="KW-0540">Nuclease</keyword>
<comment type="subcellular location">
    <subcellularLocation>
        <location evidence="1">Membrane</location>
        <topology evidence="1">Single-pass membrane protein</topology>
    </subcellularLocation>
    <subcellularLocation>
        <location evidence="2">Mitochondrion</location>
    </subcellularLocation>
</comment>
<dbReference type="GO" id="GO:0005739">
    <property type="term" value="C:mitochondrion"/>
    <property type="evidence" value="ECO:0007669"/>
    <property type="project" value="UniProtKB-SubCell"/>
</dbReference>
<evidence type="ECO:0000256" key="10">
    <source>
        <dbReference type="ARBA" id="ARBA00022801"/>
    </source>
</evidence>
<dbReference type="PANTHER" id="PTHR12302">
    <property type="entry name" value="EBNA2 BINDING PROTEIN P100"/>
    <property type="match status" value="1"/>
</dbReference>
<feature type="compositionally biased region" description="Polar residues" evidence="15">
    <location>
        <begin position="1"/>
        <end position="10"/>
    </location>
</feature>
<keyword evidence="10" id="KW-0378">Hydrolase</keyword>
<dbReference type="SMART" id="SM00318">
    <property type="entry name" value="SNc"/>
    <property type="match status" value="1"/>
</dbReference>
<dbReference type="AlphaFoldDB" id="A0A9W9HVB2"/>
<feature type="compositionally biased region" description="Basic and acidic residues" evidence="15">
    <location>
        <begin position="263"/>
        <end position="272"/>
    </location>
</feature>
<sequence length="288" mass="33303">MRWPQWSSESINDDKQPQERSSSTASSHPTPETNNTRSALDLAAFTESRTLLSTLLLTSSILLAVRFHRSYLRRIPDAPSILPSFLRRRTVFGQVTSVGDGDNFRIFHTPGGRLAGWGWLPWKRVPTTKKGLKDNTIHIRLAGVDAPELAHFGRPEQPFAREAHEWLISYLQNRRVRASVYRQDQYHRVVASVYVRRAFDFPPFRRRDVSYEMLRRGLATVYEAKVGAEFGGEKMEQKYRRAEWWAKARSKGLWKDYRRIGSDWESPRDYKNRMGMGDPSDNGGKSKS</sequence>
<dbReference type="InterPro" id="IPR016071">
    <property type="entry name" value="Staphylococal_nuclease_OB-fold"/>
</dbReference>
<evidence type="ECO:0000256" key="14">
    <source>
        <dbReference type="ARBA" id="ARBA00023136"/>
    </source>
</evidence>
<evidence type="ECO:0000256" key="4">
    <source>
        <dbReference type="ARBA" id="ARBA00013404"/>
    </source>
</evidence>
<name>A0A9W9HVB2_9EURO</name>
<dbReference type="GO" id="GO:0004519">
    <property type="term" value="F:endonuclease activity"/>
    <property type="evidence" value="ECO:0007669"/>
    <property type="project" value="UniProtKB-KW"/>
</dbReference>
<evidence type="ECO:0000259" key="16">
    <source>
        <dbReference type="PROSITE" id="PS50830"/>
    </source>
</evidence>
<reference evidence="17" key="2">
    <citation type="journal article" date="2023" name="IMA Fungus">
        <title>Comparative genomic study of the Penicillium genus elucidates a diverse pangenome and 15 lateral gene transfer events.</title>
        <authorList>
            <person name="Petersen C."/>
            <person name="Sorensen T."/>
            <person name="Nielsen M.R."/>
            <person name="Sondergaard T.E."/>
            <person name="Sorensen J.L."/>
            <person name="Fitzpatrick D.A."/>
            <person name="Frisvad J.C."/>
            <person name="Nielsen K.L."/>
        </authorList>
    </citation>
    <scope>NUCLEOTIDE SEQUENCE</scope>
    <source>
        <strain evidence="17">IBT 26290</strain>
    </source>
</reference>
<evidence type="ECO:0000256" key="2">
    <source>
        <dbReference type="ARBA" id="ARBA00004173"/>
    </source>
</evidence>
<dbReference type="GO" id="GO:0046872">
    <property type="term" value="F:metal ion binding"/>
    <property type="evidence" value="ECO:0007669"/>
    <property type="project" value="UniProtKB-KW"/>
</dbReference>
<dbReference type="Proteomes" id="UP001149163">
    <property type="component" value="Unassembled WGS sequence"/>
</dbReference>
<dbReference type="RefSeq" id="XP_056539984.1">
    <property type="nucleotide sequence ID" value="XM_056690219.1"/>
</dbReference>
<dbReference type="InterPro" id="IPR035437">
    <property type="entry name" value="SNase_OB-fold_sf"/>
</dbReference>
<keyword evidence="8" id="KW-0479">Metal-binding</keyword>
<keyword evidence="6" id="KW-0812">Transmembrane</keyword>
<evidence type="ECO:0000256" key="6">
    <source>
        <dbReference type="ARBA" id="ARBA00022692"/>
    </source>
</evidence>
<evidence type="ECO:0000313" key="18">
    <source>
        <dbReference type="Proteomes" id="UP001149163"/>
    </source>
</evidence>
<protein>
    <recommendedName>
        <fullName evidence="4">Probable endonuclease LCL3</fullName>
    </recommendedName>
    <alternativeName>
        <fullName evidence="5">Probable endonuclease lcl3</fullName>
    </alternativeName>
</protein>
<dbReference type="FunFam" id="2.40.50.90:FF:000029">
    <property type="entry name" value="Probable endonuclease lcl3"/>
    <property type="match status" value="1"/>
</dbReference>
<dbReference type="GO" id="GO:0016787">
    <property type="term" value="F:hydrolase activity"/>
    <property type="evidence" value="ECO:0007669"/>
    <property type="project" value="UniProtKB-KW"/>
</dbReference>
<feature type="compositionally biased region" description="Polar residues" evidence="15">
    <location>
        <begin position="19"/>
        <end position="38"/>
    </location>
</feature>
<dbReference type="SUPFAM" id="SSF50199">
    <property type="entry name" value="Staphylococcal nuclease"/>
    <property type="match status" value="1"/>
</dbReference>
<keyword evidence="9 17" id="KW-0255">Endonuclease</keyword>
<dbReference type="PANTHER" id="PTHR12302:SF3">
    <property type="entry name" value="SERINE_THREONINE-PROTEIN KINASE 31"/>
    <property type="match status" value="1"/>
</dbReference>
<dbReference type="OrthoDB" id="430293at2759"/>
<evidence type="ECO:0000256" key="12">
    <source>
        <dbReference type="ARBA" id="ARBA00022989"/>
    </source>
</evidence>
<keyword evidence="18" id="KW-1185">Reference proteome</keyword>
<accession>A0A9W9HVB2</accession>
<evidence type="ECO:0000256" key="1">
    <source>
        <dbReference type="ARBA" id="ARBA00004167"/>
    </source>
</evidence>
<dbReference type="GeneID" id="81429395"/>
<gene>
    <name evidence="17" type="ORF">N7482_008095</name>
</gene>
<proteinExistence type="inferred from homology"/>
<evidence type="ECO:0000313" key="17">
    <source>
        <dbReference type="EMBL" id="KAJ5156995.1"/>
    </source>
</evidence>
<feature type="region of interest" description="Disordered" evidence="15">
    <location>
        <begin position="1"/>
        <end position="38"/>
    </location>
</feature>
<feature type="domain" description="TNase-like" evidence="16">
    <location>
        <begin position="89"/>
        <end position="256"/>
    </location>
</feature>
<feature type="region of interest" description="Disordered" evidence="15">
    <location>
        <begin position="263"/>
        <end position="288"/>
    </location>
</feature>
<dbReference type="Gene3D" id="2.40.50.90">
    <property type="match status" value="1"/>
</dbReference>
<evidence type="ECO:0000256" key="8">
    <source>
        <dbReference type="ARBA" id="ARBA00022723"/>
    </source>
</evidence>
<evidence type="ECO:0000256" key="7">
    <source>
        <dbReference type="ARBA" id="ARBA00022722"/>
    </source>
</evidence>